<evidence type="ECO:0000313" key="1">
    <source>
        <dbReference type="EMBL" id="AKF05976.1"/>
    </source>
</evidence>
<gene>
    <name evidence="1" type="ORF">DB32_003125</name>
</gene>
<protein>
    <submittedName>
        <fullName evidence="1">Uncharacterized protein</fullName>
    </submittedName>
</protein>
<dbReference type="STRING" id="927083.DB32_003125"/>
<sequence length="132" mass="14483">MVEMLEASRDALVATATRAVDREPLQGAPSYSRDDLAQMVDGFLHVLRERADARSDDAYEFYIDTVIPGLVAQGSSPESIVHGTVAWCARVMVLATRGLPHPDDTVELDWLAAFFAGYVRDIANSAFRAARK</sequence>
<dbReference type="EMBL" id="CP011125">
    <property type="protein sequence ID" value="AKF05976.1"/>
    <property type="molecule type" value="Genomic_DNA"/>
</dbReference>
<keyword evidence="2" id="KW-1185">Reference proteome</keyword>
<dbReference type="AlphaFoldDB" id="A0A0F6YHR0"/>
<dbReference type="KEGG" id="samy:DB32_003125"/>
<evidence type="ECO:0000313" key="2">
    <source>
        <dbReference type="Proteomes" id="UP000034883"/>
    </source>
</evidence>
<reference evidence="1 2" key="1">
    <citation type="submission" date="2015-03" db="EMBL/GenBank/DDBJ databases">
        <title>Genome assembly of Sandaracinus amylolyticus DSM 53668.</title>
        <authorList>
            <person name="Sharma G."/>
            <person name="Subramanian S."/>
        </authorList>
    </citation>
    <scope>NUCLEOTIDE SEQUENCE [LARGE SCALE GENOMIC DNA]</scope>
    <source>
        <strain evidence="1 2">DSM 53668</strain>
    </source>
</reference>
<name>A0A0F6YHR0_9BACT</name>
<accession>A0A0F6YHR0</accession>
<dbReference type="Proteomes" id="UP000034883">
    <property type="component" value="Chromosome"/>
</dbReference>
<organism evidence="1 2">
    <name type="scientific">Sandaracinus amylolyticus</name>
    <dbReference type="NCBI Taxonomy" id="927083"/>
    <lineage>
        <taxon>Bacteria</taxon>
        <taxon>Pseudomonadati</taxon>
        <taxon>Myxococcota</taxon>
        <taxon>Polyangia</taxon>
        <taxon>Polyangiales</taxon>
        <taxon>Sandaracinaceae</taxon>
        <taxon>Sandaracinus</taxon>
    </lineage>
</organism>
<proteinExistence type="predicted"/>